<feature type="region of interest" description="Disordered" evidence="1">
    <location>
        <begin position="160"/>
        <end position="180"/>
    </location>
</feature>
<dbReference type="AlphaFoldDB" id="A0A074Z5F3"/>
<evidence type="ECO:0000313" key="2">
    <source>
        <dbReference type="EMBL" id="KER22308.1"/>
    </source>
</evidence>
<dbReference type="Proteomes" id="UP000054324">
    <property type="component" value="Unassembled WGS sequence"/>
</dbReference>
<dbReference type="EMBL" id="KL596907">
    <property type="protein sequence ID" value="KER22308.1"/>
    <property type="molecule type" value="Genomic_DNA"/>
</dbReference>
<reference evidence="2 3" key="1">
    <citation type="submission" date="2013-11" db="EMBL/GenBank/DDBJ databases">
        <title>Opisthorchis viverrini - life in the bile duct.</title>
        <authorList>
            <person name="Young N.D."/>
            <person name="Nagarajan N."/>
            <person name="Lin S.J."/>
            <person name="Korhonen P.K."/>
            <person name="Jex A.R."/>
            <person name="Hall R.S."/>
            <person name="Safavi-Hemami H."/>
            <person name="Kaewkong W."/>
            <person name="Bertrand D."/>
            <person name="Gao S."/>
            <person name="Seet Q."/>
            <person name="Wongkham S."/>
            <person name="Teh B.T."/>
            <person name="Wongkham C."/>
            <person name="Intapan P.M."/>
            <person name="Maleewong W."/>
            <person name="Yang X."/>
            <person name="Hu M."/>
            <person name="Wang Z."/>
            <person name="Hofmann A."/>
            <person name="Sternberg P.W."/>
            <person name="Tan P."/>
            <person name="Wang J."/>
            <person name="Gasser R.B."/>
        </authorList>
    </citation>
    <scope>NUCLEOTIDE SEQUENCE [LARGE SCALE GENOMIC DNA]</scope>
</reference>
<gene>
    <name evidence="2" type="ORF">T265_09591</name>
</gene>
<evidence type="ECO:0000313" key="3">
    <source>
        <dbReference type="Proteomes" id="UP000054324"/>
    </source>
</evidence>
<proteinExistence type="predicted"/>
<protein>
    <submittedName>
        <fullName evidence="2">Uncharacterized protein</fullName>
    </submittedName>
</protein>
<dbReference type="RefSeq" id="XP_009173964.1">
    <property type="nucleotide sequence ID" value="XM_009175700.1"/>
</dbReference>
<name>A0A074Z5F3_OPIVI</name>
<sequence>MRPTRVTKAKLSAESIPKFNYQAEYPLHYFETAAGASGVEEYYYLPPDGTCTKDYSRHNGGRDRPTVVELASTLIPKGETMSSCRSANSSDPKYRPISHPWLGDTTEVKYSGTPVCPHDLNQRRLEFRTRLDAQLATGIWLILGHDWLLGSDFRPIGSRLEAGPSHDTKNTSSERPTSFGLWTVSGRAQTEEKVHVQRVTHLQGHYRYDTSGE</sequence>
<organism evidence="2 3">
    <name type="scientific">Opisthorchis viverrini</name>
    <name type="common">Southeast Asian liver fluke</name>
    <dbReference type="NCBI Taxonomy" id="6198"/>
    <lineage>
        <taxon>Eukaryota</taxon>
        <taxon>Metazoa</taxon>
        <taxon>Spiralia</taxon>
        <taxon>Lophotrochozoa</taxon>
        <taxon>Platyhelminthes</taxon>
        <taxon>Trematoda</taxon>
        <taxon>Digenea</taxon>
        <taxon>Opisthorchiida</taxon>
        <taxon>Opisthorchiata</taxon>
        <taxon>Opisthorchiidae</taxon>
        <taxon>Opisthorchis</taxon>
    </lineage>
</organism>
<dbReference type="GeneID" id="20323759"/>
<evidence type="ECO:0000256" key="1">
    <source>
        <dbReference type="SAM" id="MobiDB-lite"/>
    </source>
</evidence>
<dbReference type="CTD" id="20323759"/>
<keyword evidence="3" id="KW-1185">Reference proteome</keyword>
<dbReference type="KEGG" id="ovi:T265_09591"/>
<accession>A0A074Z5F3</accession>